<evidence type="ECO:0000313" key="3">
    <source>
        <dbReference type="Proteomes" id="UP001153954"/>
    </source>
</evidence>
<sequence length="619" mass="70898">METCVKGFSFMPETNVHVMDLKYVESDALERTWKITRRERLKQQEQKIWEEFVKEEDILRNISQDDPYQFINQLPEACIKELLDLELQKMKQEIIEEDEADKPQDEEVPQPVADNQHVVTFVEENECDMLHLFDDDKDDDVSGPEEELLNDSIGSPCTVREKHVEDAQTPASKSHSPDKISNKSSAENVTDLIESSIYSAKVKELIMKINDELVNIIEFLERQDFRVVDPTEVPKMMKLSTEFSARFSRVRAYPLQRQLVEVERHSRAPPLGRRVHAQALAARLCSLLNNLRAAAQIFLKSVTQCVCMSASDTLQTLIQLTTDAVDISSNVIKDLQTDDIKATCDKLSNVLVEYMKSITDYMKNIEDMSATNSKKQNKTKGPNRKKSIGARSKFESKSNATDTRLAMYSTDSRGHSLSTHSGTSKMHINVTRESNVNDKEEISTTNQKKTPRNRPLMRAPAAAHRRRPLREQDVHTLVESVPCTSNHISRDASPISTPKSTRTPRHKERTPKTIQNTKKINYTPKNIHNSPKTTTSPRNVQKTLKVNSPKPIVDLELSTNVDKRDKKEAIENKKETDLKCNVNEREETMNGNARFENRRDEDVQVGEMLEKERNKVREK</sequence>
<feature type="compositionally biased region" description="Basic residues" evidence="1">
    <location>
        <begin position="375"/>
        <end position="388"/>
    </location>
</feature>
<feature type="compositionally biased region" description="Acidic residues" evidence="1">
    <location>
        <begin position="135"/>
        <end position="149"/>
    </location>
</feature>
<reference evidence="2" key="1">
    <citation type="submission" date="2022-03" db="EMBL/GenBank/DDBJ databases">
        <authorList>
            <person name="Tunstrom K."/>
        </authorList>
    </citation>
    <scope>NUCLEOTIDE SEQUENCE</scope>
</reference>
<feature type="region of interest" description="Disordered" evidence="1">
    <location>
        <begin position="436"/>
        <end position="470"/>
    </location>
</feature>
<feature type="region of interest" description="Disordered" evidence="1">
    <location>
        <begin position="133"/>
        <end position="186"/>
    </location>
</feature>
<feature type="region of interest" description="Disordered" evidence="1">
    <location>
        <begin position="582"/>
        <end position="619"/>
    </location>
</feature>
<evidence type="ECO:0000313" key="2">
    <source>
        <dbReference type="EMBL" id="CAH2096579.1"/>
    </source>
</evidence>
<evidence type="ECO:0000256" key="1">
    <source>
        <dbReference type="SAM" id="MobiDB-lite"/>
    </source>
</evidence>
<gene>
    <name evidence="2" type="ORF">EEDITHA_LOCUS11898</name>
</gene>
<feature type="compositionally biased region" description="Basic and acidic residues" evidence="1">
    <location>
        <begin position="595"/>
        <end position="619"/>
    </location>
</feature>
<organism evidence="2 3">
    <name type="scientific">Euphydryas editha</name>
    <name type="common">Edith's checkerspot</name>
    <dbReference type="NCBI Taxonomy" id="104508"/>
    <lineage>
        <taxon>Eukaryota</taxon>
        <taxon>Metazoa</taxon>
        <taxon>Ecdysozoa</taxon>
        <taxon>Arthropoda</taxon>
        <taxon>Hexapoda</taxon>
        <taxon>Insecta</taxon>
        <taxon>Pterygota</taxon>
        <taxon>Neoptera</taxon>
        <taxon>Endopterygota</taxon>
        <taxon>Lepidoptera</taxon>
        <taxon>Glossata</taxon>
        <taxon>Ditrysia</taxon>
        <taxon>Papilionoidea</taxon>
        <taxon>Nymphalidae</taxon>
        <taxon>Nymphalinae</taxon>
        <taxon>Euphydryas</taxon>
    </lineage>
</organism>
<accession>A0AAU9UFR2</accession>
<proteinExistence type="predicted"/>
<keyword evidence="3" id="KW-1185">Reference proteome</keyword>
<feature type="region of interest" description="Disordered" evidence="1">
    <location>
        <begin position="485"/>
        <end position="511"/>
    </location>
</feature>
<dbReference type="EMBL" id="CAKOGL010000016">
    <property type="protein sequence ID" value="CAH2096579.1"/>
    <property type="molecule type" value="Genomic_DNA"/>
</dbReference>
<dbReference type="Proteomes" id="UP001153954">
    <property type="component" value="Unassembled WGS sequence"/>
</dbReference>
<dbReference type="AlphaFoldDB" id="A0AAU9UFR2"/>
<comment type="caution">
    <text evidence="2">The sequence shown here is derived from an EMBL/GenBank/DDBJ whole genome shotgun (WGS) entry which is preliminary data.</text>
</comment>
<protein>
    <submittedName>
        <fullName evidence="2">Uncharacterized protein</fullName>
    </submittedName>
</protein>
<name>A0AAU9UFR2_EUPED</name>
<feature type="region of interest" description="Disordered" evidence="1">
    <location>
        <begin position="369"/>
        <end position="405"/>
    </location>
</feature>